<accession>A0A0X3P800</accession>
<gene>
    <name evidence="1" type="ORF">TR146213</name>
</gene>
<name>A0A0X3P800_SCHSO</name>
<dbReference type="EMBL" id="GEEE01017208">
    <property type="protein sequence ID" value="JAP46017.1"/>
    <property type="molecule type" value="Transcribed_RNA"/>
</dbReference>
<sequence length="138" mass="15453">MLSESRYDENNRNFVPLKSSNLETKQGVKKRGLQVSDPNVENLSNKEYVSSKTVITKPSPRNYDVEVCIPPRGEDFSSAFILCDAVDELFDHVSAISVKHMSTDCRSSNDYQTSFEYEDSGGLIIPDEMLCAEISGVF</sequence>
<reference evidence="1" key="1">
    <citation type="submission" date="2016-01" db="EMBL/GenBank/DDBJ databases">
        <title>Reference transcriptome for the parasite Schistocephalus solidus: insights into the molecular evolution of parasitism.</title>
        <authorList>
            <person name="Hebert F.O."/>
            <person name="Grambauer S."/>
            <person name="Barber I."/>
            <person name="Landry C.R."/>
            <person name="Aubin-Horth N."/>
        </authorList>
    </citation>
    <scope>NUCLEOTIDE SEQUENCE</scope>
</reference>
<evidence type="ECO:0000313" key="1">
    <source>
        <dbReference type="EMBL" id="JAP46017.1"/>
    </source>
</evidence>
<proteinExistence type="predicted"/>
<protein>
    <submittedName>
        <fullName evidence="1">Uncharacterized protein</fullName>
    </submittedName>
</protein>
<organism evidence="1">
    <name type="scientific">Schistocephalus solidus</name>
    <name type="common">Tapeworm</name>
    <dbReference type="NCBI Taxonomy" id="70667"/>
    <lineage>
        <taxon>Eukaryota</taxon>
        <taxon>Metazoa</taxon>
        <taxon>Spiralia</taxon>
        <taxon>Lophotrochozoa</taxon>
        <taxon>Platyhelminthes</taxon>
        <taxon>Cestoda</taxon>
        <taxon>Eucestoda</taxon>
        <taxon>Diphyllobothriidea</taxon>
        <taxon>Diphyllobothriidae</taxon>
        <taxon>Schistocephalus</taxon>
    </lineage>
</organism>
<dbReference type="AlphaFoldDB" id="A0A0X3P800"/>